<keyword evidence="4" id="KW-0560">Oxidoreductase</keyword>
<dbReference type="OrthoDB" id="9806452at2"/>
<dbReference type="Gene3D" id="3.30.9.10">
    <property type="entry name" value="D-Amino Acid Oxidase, subunit A, domain 2"/>
    <property type="match status" value="1"/>
</dbReference>
<organism evidence="6 7">
    <name type="scientific">Streptomonospora alba</name>
    <dbReference type="NCBI Taxonomy" id="183763"/>
    <lineage>
        <taxon>Bacteria</taxon>
        <taxon>Bacillati</taxon>
        <taxon>Actinomycetota</taxon>
        <taxon>Actinomycetes</taxon>
        <taxon>Streptosporangiales</taxon>
        <taxon>Nocardiopsidaceae</taxon>
        <taxon>Streptomonospora</taxon>
    </lineage>
</organism>
<keyword evidence="2" id="KW-0285">Flavoprotein</keyword>
<comment type="cofactor">
    <cofactor evidence="1">
        <name>FAD</name>
        <dbReference type="ChEBI" id="CHEBI:57692"/>
    </cofactor>
</comment>
<dbReference type="Pfam" id="PF01266">
    <property type="entry name" value="DAO"/>
    <property type="match status" value="1"/>
</dbReference>
<dbReference type="PANTHER" id="PTHR10961:SF7">
    <property type="entry name" value="FAD DEPENDENT OXIDOREDUCTASE DOMAIN-CONTAINING PROTEIN"/>
    <property type="match status" value="1"/>
</dbReference>
<evidence type="ECO:0000313" key="7">
    <source>
        <dbReference type="Proteomes" id="UP000031675"/>
    </source>
</evidence>
<gene>
    <name evidence="6" type="ORF">LP52_17640</name>
</gene>
<evidence type="ECO:0000256" key="1">
    <source>
        <dbReference type="ARBA" id="ARBA00001974"/>
    </source>
</evidence>
<evidence type="ECO:0000256" key="3">
    <source>
        <dbReference type="ARBA" id="ARBA00022827"/>
    </source>
</evidence>
<dbReference type="InterPro" id="IPR045170">
    <property type="entry name" value="MTOX"/>
</dbReference>
<dbReference type="RefSeq" id="WP_040275107.1">
    <property type="nucleotide sequence ID" value="NZ_JROO01000033.1"/>
</dbReference>
<evidence type="ECO:0000259" key="5">
    <source>
        <dbReference type="Pfam" id="PF01266"/>
    </source>
</evidence>
<dbReference type="EMBL" id="JROO01000033">
    <property type="protein sequence ID" value="KIH97658.1"/>
    <property type="molecule type" value="Genomic_DNA"/>
</dbReference>
<dbReference type="AlphaFoldDB" id="A0A0C2G303"/>
<keyword evidence="7" id="KW-1185">Reference proteome</keyword>
<dbReference type="InterPro" id="IPR006076">
    <property type="entry name" value="FAD-dep_OxRdtase"/>
</dbReference>
<keyword evidence="3" id="KW-0274">FAD</keyword>
<accession>A0A0C2G303</accession>
<dbReference type="STRING" id="183763.LP52_17640"/>
<dbReference type="GO" id="GO:0050660">
    <property type="term" value="F:flavin adenine dinucleotide binding"/>
    <property type="evidence" value="ECO:0007669"/>
    <property type="project" value="InterPro"/>
</dbReference>
<dbReference type="SUPFAM" id="SSF51905">
    <property type="entry name" value="FAD/NAD(P)-binding domain"/>
    <property type="match status" value="1"/>
</dbReference>
<proteinExistence type="predicted"/>
<dbReference type="Proteomes" id="UP000031675">
    <property type="component" value="Unassembled WGS sequence"/>
</dbReference>
<comment type="caution">
    <text evidence="6">The sequence shown here is derived from an EMBL/GenBank/DDBJ whole genome shotgun (WGS) entry which is preliminary data.</text>
</comment>
<dbReference type="InterPro" id="IPR036188">
    <property type="entry name" value="FAD/NAD-bd_sf"/>
</dbReference>
<dbReference type="PANTHER" id="PTHR10961">
    <property type="entry name" value="PEROXISOMAL SARCOSINE OXIDASE"/>
    <property type="match status" value="1"/>
</dbReference>
<feature type="domain" description="FAD dependent oxidoreductase" evidence="5">
    <location>
        <begin position="9"/>
        <end position="348"/>
    </location>
</feature>
<protein>
    <submittedName>
        <fullName evidence="6">Amino acid oxidase</fullName>
    </submittedName>
</protein>
<name>A0A0C2G303_9ACTN</name>
<evidence type="ECO:0000256" key="2">
    <source>
        <dbReference type="ARBA" id="ARBA00022630"/>
    </source>
</evidence>
<dbReference type="GO" id="GO:0008115">
    <property type="term" value="F:sarcosine oxidase activity"/>
    <property type="evidence" value="ECO:0007669"/>
    <property type="project" value="TreeGrafter"/>
</dbReference>
<sequence>MSELRRHIDVAVIGAGVLGLAATDALARRGAEVVCFEGRRPGQGQSGGLTRTFRNRHDDEDVVRLVADSLALWRDWEKRCGRTLVGSEGTAYLGFGESDAAGLDTHGIAHRWVEGELAPEVFGPLRPVSGRLLVDPDSGAIRSRRTIEALTSWVGDRIVSEEVHGVCDPGDGGGVELQTADAIYRARHVLICAGAATPRLAAGVGIDIPLEAALHARPHFRVRDEHASGPLPCWVDRSGEFGPMVYGSPIGTTGRYVIGMIGKGVDVPMDGGLPPGTEMEEHVRRLSRYVERALPGLHPEPVGIRVCSMTKLPAGSDAIGVWHTDGVTAVTGHNLFKMAPVLGELLADGAQENRLAGILARCTDRATQAA</sequence>
<dbReference type="Gene3D" id="3.50.50.60">
    <property type="entry name" value="FAD/NAD(P)-binding domain"/>
    <property type="match status" value="1"/>
</dbReference>
<reference evidence="7" key="1">
    <citation type="journal article" date="2015" name="Chem. Biol.">
        <title>Structure, bioactivity, and resistance mechanism of streptomonomicin, an unusual lasso Peptide from an understudied halophilic actinomycete.</title>
        <authorList>
            <person name="Metelev M."/>
            <person name="Tietz J.I."/>
            <person name="Melby J.O."/>
            <person name="Blair P.M."/>
            <person name="Zhu L."/>
            <person name="Livnat I."/>
            <person name="Severinov K."/>
            <person name="Mitchell D.A."/>
        </authorList>
    </citation>
    <scope>NUCLEOTIDE SEQUENCE [LARGE SCALE GENOMIC DNA]</scope>
    <source>
        <strain evidence="7">YIM 90003</strain>
    </source>
</reference>
<evidence type="ECO:0000313" key="6">
    <source>
        <dbReference type="EMBL" id="KIH97658.1"/>
    </source>
</evidence>
<evidence type="ECO:0000256" key="4">
    <source>
        <dbReference type="ARBA" id="ARBA00023002"/>
    </source>
</evidence>